<sequence>MNTHTVLLAAYGLWAIAAFPFAFPSPQGVGTGADSCPSEPLNNDTWIELDLDNYLMEAAHNITPTETNNVQALAQYFGAPNFFCGLDSFCNAGQPCLPVTTSAWYILVAIQNWNQYMNSLHTAVMFATSIMSLIIPQVVNDLNPPRKNRDTPMKNMVGLISLVLGFIPWSGEMAKFGEQISNARFSASHASGRMKPTVQPDKFMIWGDVAASLGELAQDYQRAVATELKRLLDSPIDAKDGLGGLLGGGGFLGIAQNFTQADLQERVTDVITRRSIALVLQEQKAFIWRYPNGCKDYGKADVMCVDDGDSIGGKAGYRLMKPDRFKPNNANSMEEAAGLLLGKYGMTKDELFMGPVRCFINNGRQQLADPFGDNLPTNKSVDCLFNLQICDKVRGLGERNVHVRGRKSIIENCRDQGLDV</sequence>
<accession>A0A9N9Q2P4</accession>
<comment type="caution">
    <text evidence="3">The sequence shown here is derived from an EMBL/GenBank/DDBJ whole genome shotgun (WGS) entry which is preliminary data.</text>
</comment>
<dbReference type="PANTHER" id="PTHR33339">
    <property type="entry name" value="LYSM DOMAIN-CONTAINING PROTEIN"/>
    <property type="match status" value="1"/>
</dbReference>
<feature type="domain" description="DUF7872" evidence="2">
    <location>
        <begin position="198"/>
        <end position="417"/>
    </location>
</feature>
<dbReference type="Proteomes" id="UP000701801">
    <property type="component" value="Unassembled WGS sequence"/>
</dbReference>
<feature type="chain" id="PRO_5040342200" description="DUF7872 domain-containing protein" evidence="1">
    <location>
        <begin position="19"/>
        <end position="420"/>
    </location>
</feature>
<dbReference type="EMBL" id="CAJVRM010000048">
    <property type="protein sequence ID" value="CAG8972587.1"/>
    <property type="molecule type" value="Genomic_DNA"/>
</dbReference>
<dbReference type="Pfam" id="PF25278">
    <property type="entry name" value="DUF7872"/>
    <property type="match status" value="1"/>
</dbReference>
<proteinExistence type="predicted"/>
<dbReference type="AlphaFoldDB" id="A0A9N9Q2P4"/>
<dbReference type="OrthoDB" id="2501761at2759"/>
<gene>
    <name evidence="3" type="ORF">HYALB_00011319</name>
</gene>
<evidence type="ECO:0000313" key="4">
    <source>
        <dbReference type="Proteomes" id="UP000701801"/>
    </source>
</evidence>
<name>A0A9N9Q2P4_9HELO</name>
<feature type="signal peptide" evidence="1">
    <location>
        <begin position="1"/>
        <end position="18"/>
    </location>
</feature>
<protein>
    <recommendedName>
        <fullName evidence="2">DUF7872 domain-containing protein</fullName>
    </recommendedName>
</protein>
<organism evidence="3 4">
    <name type="scientific">Hymenoscyphus albidus</name>
    <dbReference type="NCBI Taxonomy" id="595503"/>
    <lineage>
        <taxon>Eukaryota</taxon>
        <taxon>Fungi</taxon>
        <taxon>Dikarya</taxon>
        <taxon>Ascomycota</taxon>
        <taxon>Pezizomycotina</taxon>
        <taxon>Leotiomycetes</taxon>
        <taxon>Helotiales</taxon>
        <taxon>Helotiaceae</taxon>
        <taxon>Hymenoscyphus</taxon>
    </lineage>
</organism>
<keyword evidence="4" id="KW-1185">Reference proteome</keyword>
<evidence type="ECO:0000259" key="2">
    <source>
        <dbReference type="Pfam" id="PF25278"/>
    </source>
</evidence>
<evidence type="ECO:0000256" key="1">
    <source>
        <dbReference type="SAM" id="SignalP"/>
    </source>
</evidence>
<dbReference type="PANTHER" id="PTHR33339:SF1">
    <property type="entry name" value="LYSM DOMAIN-CONTAINING PROTEIN"/>
    <property type="match status" value="1"/>
</dbReference>
<dbReference type="InterPro" id="IPR057194">
    <property type="entry name" value="DUF7872"/>
</dbReference>
<reference evidence="3" key="1">
    <citation type="submission" date="2021-07" db="EMBL/GenBank/DDBJ databases">
        <authorList>
            <person name="Durling M."/>
        </authorList>
    </citation>
    <scope>NUCLEOTIDE SEQUENCE</scope>
</reference>
<evidence type="ECO:0000313" key="3">
    <source>
        <dbReference type="EMBL" id="CAG8972587.1"/>
    </source>
</evidence>
<keyword evidence="1" id="KW-0732">Signal</keyword>